<dbReference type="OrthoDB" id="9759099at2"/>
<dbReference type="AlphaFoldDB" id="A0A165ZBL7"/>
<dbReference type="Pfam" id="PF02738">
    <property type="entry name" value="MoCoBD_1"/>
    <property type="match status" value="1"/>
</dbReference>
<dbReference type="Proteomes" id="UP000076476">
    <property type="component" value="Unassembled WGS sequence"/>
</dbReference>
<comment type="caution">
    <text evidence="5">The sequence shown here is derived from an EMBL/GenBank/DDBJ whole genome shotgun (WGS) entry which is preliminary data.</text>
</comment>
<evidence type="ECO:0000256" key="1">
    <source>
        <dbReference type="ARBA" id="ARBA00022505"/>
    </source>
</evidence>
<keyword evidence="2" id="KW-0560">Oxidoreductase</keyword>
<organism evidence="5 6">
    <name type="scientific">Aeribacillus pallidus</name>
    <dbReference type="NCBI Taxonomy" id="33936"/>
    <lineage>
        <taxon>Bacteria</taxon>
        <taxon>Bacillati</taxon>
        <taxon>Bacillota</taxon>
        <taxon>Bacilli</taxon>
        <taxon>Bacillales</taxon>
        <taxon>Bacillaceae</taxon>
        <taxon>Aeribacillus</taxon>
    </lineage>
</organism>
<dbReference type="InterPro" id="IPR000674">
    <property type="entry name" value="Ald_Oxase/Xan_DH_a/b"/>
</dbReference>
<dbReference type="SUPFAM" id="SSF56003">
    <property type="entry name" value="Molybdenum cofactor-binding domain"/>
    <property type="match status" value="1"/>
</dbReference>
<dbReference type="Pfam" id="PF01315">
    <property type="entry name" value="Ald_Xan_dh_C"/>
    <property type="match status" value="1"/>
</dbReference>
<evidence type="ECO:0000313" key="6">
    <source>
        <dbReference type="Proteomes" id="UP000076476"/>
    </source>
</evidence>
<name>A0A165ZBL7_9BACI</name>
<dbReference type="InterPro" id="IPR008274">
    <property type="entry name" value="AldOxase/xan_DH_MoCoBD1"/>
</dbReference>
<keyword evidence="1" id="KW-0500">Molybdenum</keyword>
<dbReference type="GO" id="GO:0016491">
    <property type="term" value="F:oxidoreductase activity"/>
    <property type="evidence" value="ECO:0007669"/>
    <property type="project" value="UniProtKB-KW"/>
</dbReference>
<dbReference type="Gene3D" id="3.90.1170.50">
    <property type="entry name" value="Aldehyde oxidase/xanthine dehydrogenase, a/b hammerhead"/>
    <property type="match status" value="1"/>
</dbReference>
<dbReference type="Pfam" id="PF20256">
    <property type="entry name" value="MoCoBD_2"/>
    <property type="match status" value="1"/>
</dbReference>
<dbReference type="FunFam" id="3.30.365.10:FF:000001">
    <property type="entry name" value="Xanthine dehydrogenase oxidase"/>
    <property type="match status" value="1"/>
</dbReference>
<dbReference type="RefSeq" id="WP_063386358.1">
    <property type="nucleotide sequence ID" value="NZ_LWBR01000001.1"/>
</dbReference>
<dbReference type="GO" id="GO:0005506">
    <property type="term" value="F:iron ion binding"/>
    <property type="evidence" value="ECO:0007669"/>
    <property type="project" value="InterPro"/>
</dbReference>
<gene>
    <name evidence="5" type="ORF">AZI98_00650</name>
</gene>
<dbReference type="EMBL" id="LWBR01000001">
    <property type="protein sequence ID" value="KZN98080.1"/>
    <property type="molecule type" value="Genomic_DNA"/>
</dbReference>
<dbReference type="PANTHER" id="PTHR11908">
    <property type="entry name" value="XANTHINE DEHYDROGENASE"/>
    <property type="match status" value="1"/>
</dbReference>
<dbReference type="PANTHER" id="PTHR11908:SF132">
    <property type="entry name" value="ALDEHYDE OXIDASE 1-RELATED"/>
    <property type="match status" value="1"/>
</dbReference>
<protein>
    <submittedName>
        <fullName evidence="5">Aldehyde oxidase</fullName>
    </submittedName>
</protein>
<keyword evidence="6" id="KW-1185">Reference proteome</keyword>
<sequence length="799" mass="87373">MVTVKKGLGVSLKRKEDIRLLTGNGQFTDDIEKPGMLHLAIVRSPHAHARIVNIDASKAKKLPGVVAVLTGEEALQYSGPLAPTINIFNKVPEVYAIAYKKVRYVGEPVAVIAAEDRYIAEDAVDLIEVEYEVLPAVVTIEDALEPKALLYEEWGDNKQLESRTTIGDIDDAFANSEYVFEETITHNRYTGTPMESRVCIAEYNPGSKKMTVTCSTQAPSQVRTLIAQTLQMPEHNIRVIAPDVGGGYGTKLQANAEIIACIMARMLGKPVKWTEDRVENILTGVHSRDYTCTVKIGFDKDFRITGLQAKLIGNIGVDGTCHAPGTPALSVAGAYFPGPYKVPVYDVEIIGVVSNKAPYGAHRGYGKDIANYPIERMMDIAARKLGISPEELRRRNFIKKDEFPYQQISGPLYDSGDFDKLMDLVMDKIDYQNFKKKQLELRKQGKYIGLGIAAMLEPSGAAVFNGIFNGYQAATVRMTPEGHFQVLTSHQNIGQGVETTIPQVVSQVMDVDIDDIRFVYGDTDITPYGLGPFSSRGATYTVSAVYEAAKMLKEKLLKIAGYLLKEDPENLEMANGTVRVKGTTNPEAAISLKEIGNKVYLWPGPYATVPEGIDCNLEATYTWTSKVVKWEPDEHGRVNLYTTHPTGVFVALVEVDIKTGLVKVDKFVVSHDCGTIINPMIADGQIAGGIAHGIGGVLLEDLAYDSNGFMTNPDFQHYLCPTAMDVSDIETIHMQSPSPFTPLGTKGMGEGGTIPSPAAVANAVEDALSPFGVIVKDLPITPERVLEWIKQGEMQNVKS</sequence>
<dbReference type="InterPro" id="IPR046867">
    <property type="entry name" value="AldOxase/xan_DH_MoCoBD2"/>
</dbReference>
<dbReference type="STRING" id="33936.AZI98_00650"/>
<dbReference type="SUPFAM" id="SSF54665">
    <property type="entry name" value="CO dehydrogenase molybdoprotein N-domain-like"/>
    <property type="match status" value="1"/>
</dbReference>
<proteinExistence type="predicted"/>
<dbReference type="InterPro" id="IPR036856">
    <property type="entry name" value="Ald_Oxase/Xan_DH_a/b_sf"/>
</dbReference>
<accession>A0A165ZBL7</accession>
<dbReference type="Gene3D" id="3.30.365.10">
    <property type="entry name" value="Aldehyde oxidase/xanthine dehydrogenase, molybdopterin binding domain"/>
    <property type="match status" value="4"/>
</dbReference>
<dbReference type="SMART" id="SM01008">
    <property type="entry name" value="Ald_Xan_dh_C"/>
    <property type="match status" value="1"/>
</dbReference>
<reference evidence="5 6" key="1">
    <citation type="submission" date="2016-04" db="EMBL/GenBank/DDBJ databases">
        <title>Draft genome sequence of Aeribacillus pallidus 8m3 from petroleum reservoir.</title>
        <authorList>
            <person name="Poltaraus A.B."/>
            <person name="Nazina T.N."/>
            <person name="Tourova T.P."/>
            <person name="Malakho S.M."/>
            <person name="Korshunova A.V."/>
            <person name="Sokolova D.S."/>
        </authorList>
    </citation>
    <scope>NUCLEOTIDE SEQUENCE [LARGE SCALE GENOMIC DNA]</scope>
    <source>
        <strain evidence="5 6">8m3</strain>
    </source>
</reference>
<evidence type="ECO:0000313" key="5">
    <source>
        <dbReference type="EMBL" id="KZN98080.1"/>
    </source>
</evidence>
<evidence type="ECO:0000256" key="3">
    <source>
        <dbReference type="ARBA" id="ARBA00053029"/>
    </source>
</evidence>
<evidence type="ECO:0000259" key="4">
    <source>
        <dbReference type="SMART" id="SM01008"/>
    </source>
</evidence>
<dbReference type="InterPro" id="IPR037165">
    <property type="entry name" value="AldOxase/xan_DH_Mopterin-bd_sf"/>
</dbReference>
<dbReference type="InterPro" id="IPR016208">
    <property type="entry name" value="Ald_Oxase/xanthine_DH-like"/>
</dbReference>
<evidence type="ECO:0000256" key="2">
    <source>
        <dbReference type="ARBA" id="ARBA00023002"/>
    </source>
</evidence>
<comment type="cofactor">
    <cofactor evidence="3">
        <name>Mo-molybdopterin cytosine dinucleotide</name>
        <dbReference type="ChEBI" id="CHEBI:71308"/>
    </cofactor>
</comment>
<feature type="domain" description="Aldehyde oxidase/xanthine dehydrogenase a/b hammerhead" evidence="4">
    <location>
        <begin position="22"/>
        <end position="135"/>
    </location>
</feature>